<organism evidence="2 3">
    <name type="scientific">Flavivirga spongiicola</name>
    <dbReference type="NCBI Taxonomy" id="421621"/>
    <lineage>
        <taxon>Bacteria</taxon>
        <taxon>Pseudomonadati</taxon>
        <taxon>Bacteroidota</taxon>
        <taxon>Flavobacteriia</taxon>
        <taxon>Flavobacteriales</taxon>
        <taxon>Flavobacteriaceae</taxon>
        <taxon>Flavivirga</taxon>
    </lineage>
</organism>
<name>A0ABU7XUV6_9FLAO</name>
<evidence type="ECO:0000256" key="1">
    <source>
        <dbReference type="SAM" id="Phobius"/>
    </source>
</evidence>
<keyword evidence="3" id="KW-1185">Reference proteome</keyword>
<comment type="caution">
    <text evidence="2">The sequence shown here is derived from an EMBL/GenBank/DDBJ whole genome shotgun (WGS) entry which is preliminary data.</text>
</comment>
<reference evidence="2 3" key="1">
    <citation type="submission" date="2022-09" db="EMBL/GenBank/DDBJ databases">
        <title>Genome sequencing of Flavivirga sp. MEBiC05379.</title>
        <authorList>
            <person name="Oh H.-M."/>
            <person name="Kwon K.K."/>
            <person name="Park M.J."/>
            <person name="Yang S.-H."/>
        </authorList>
    </citation>
    <scope>NUCLEOTIDE SEQUENCE [LARGE SCALE GENOMIC DNA]</scope>
    <source>
        <strain evidence="2 3">MEBiC05379</strain>
    </source>
</reference>
<feature type="transmembrane region" description="Helical" evidence="1">
    <location>
        <begin position="40"/>
        <end position="62"/>
    </location>
</feature>
<proteinExistence type="predicted"/>
<dbReference type="Proteomes" id="UP001337305">
    <property type="component" value="Unassembled WGS sequence"/>
</dbReference>
<sequence length="121" mass="13476">MVKLYSFLLYFLAIIAFFFLGIVYAGIIEAGKGQMLAGGAIVLGYGLIGALIGLCLSLVLAYKSKRQIILKTNGLLALIIIASFAYFTIKYQKRQQEKEQQKIEQQKLKKTTIPVEEVPQT</sequence>
<evidence type="ECO:0000313" key="3">
    <source>
        <dbReference type="Proteomes" id="UP001337305"/>
    </source>
</evidence>
<protein>
    <submittedName>
        <fullName evidence="2">Uncharacterized protein</fullName>
    </submittedName>
</protein>
<gene>
    <name evidence="2" type="ORF">N1F79_15230</name>
</gene>
<feature type="transmembrane region" description="Helical" evidence="1">
    <location>
        <begin position="6"/>
        <end position="28"/>
    </location>
</feature>
<keyword evidence="1" id="KW-0812">Transmembrane</keyword>
<evidence type="ECO:0000313" key="2">
    <source>
        <dbReference type="EMBL" id="MEF3834488.1"/>
    </source>
</evidence>
<feature type="transmembrane region" description="Helical" evidence="1">
    <location>
        <begin position="68"/>
        <end position="89"/>
    </location>
</feature>
<dbReference type="RefSeq" id="WP_303306811.1">
    <property type="nucleotide sequence ID" value="NZ_JAODOP010000004.1"/>
</dbReference>
<dbReference type="EMBL" id="JAODOP010000004">
    <property type="protein sequence ID" value="MEF3834488.1"/>
    <property type="molecule type" value="Genomic_DNA"/>
</dbReference>
<keyword evidence="1" id="KW-0472">Membrane</keyword>
<accession>A0ABU7XUV6</accession>
<keyword evidence="1" id="KW-1133">Transmembrane helix</keyword>